<reference evidence="2" key="1">
    <citation type="submission" date="2023-06" db="EMBL/GenBank/DDBJ databases">
        <title>Genome-scale phylogeny and comparative genomics of the fungal order Sordariales.</title>
        <authorList>
            <consortium name="Lawrence Berkeley National Laboratory"/>
            <person name="Hensen N."/>
            <person name="Bonometti L."/>
            <person name="Westerberg I."/>
            <person name="Brannstrom I.O."/>
            <person name="Guillou S."/>
            <person name="Cros-Aarteil S."/>
            <person name="Calhoun S."/>
            <person name="Haridas S."/>
            <person name="Kuo A."/>
            <person name="Mondo S."/>
            <person name="Pangilinan J."/>
            <person name="Riley R."/>
            <person name="Labutti K."/>
            <person name="Andreopoulos B."/>
            <person name="Lipzen A."/>
            <person name="Chen C."/>
            <person name="Yanf M."/>
            <person name="Daum C."/>
            <person name="Ng V."/>
            <person name="Clum A."/>
            <person name="Steindorff A."/>
            <person name="Ohm R."/>
            <person name="Martin F."/>
            <person name="Silar P."/>
            <person name="Natvig D."/>
            <person name="Lalanne C."/>
            <person name="Gautier V."/>
            <person name="Ament-Velasquez S.L."/>
            <person name="Kruys A."/>
            <person name="Hutchinson M.I."/>
            <person name="Powell A.J."/>
            <person name="Barry K."/>
            <person name="Miller A.N."/>
            <person name="Grigoriev I.V."/>
            <person name="Debuchy R."/>
            <person name="Gladieux P."/>
            <person name="Thoren M.H."/>
            <person name="Johannesson H."/>
        </authorList>
    </citation>
    <scope>NUCLEOTIDE SEQUENCE</scope>
    <source>
        <strain evidence="2">SMH4607-1</strain>
    </source>
</reference>
<keyword evidence="1" id="KW-1133">Transmembrane helix</keyword>
<dbReference type="Proteomes" id="UP001172102">
    <property type="component" value="Unassembled WGS sequence"/>
</dbReference>
<dbReference type="EMBL" id="JAUKUA010000003">
    <property type="protein sequence ID" value="KAK0719182.1"/>
    <property type="molecule type" value="Genomic_DNA"/>
</dbReference>
<evidence type="ECO:0000313" key="2">
    <source>
        <dbReference type="EMBL" id="KAK0719182.1"/>
    </source>
</evidence>
<gene>
    <name evidence="2" type="ORF">B0H67DRAFT_599080</name>
</gene>
<evidence type="ECO:0000256" key="1">
    <source>
        <dbReference type="SAM" id="Phobius"/>
    </source>
</evidence>
<accession>A0AA40DZ97</accession>
<protein>
    <submittedName>
        <fullName evidence="2">Uncharacterized protein</fullName>
    </submittedName>
</protein>
<feature type="transmembrane region" description="Helical" evidence="1">
    <location>
        <begin position="210"/>
        <end position="232"/>
    </location>
</feature>
<comment type="caution">
    <text evidence="2">The sequence shown here is derived from an EMBL/GenBank/DDBJ whole genome shotgun (WGS) entry which is preliminary data.</text>
</comment>
<keyword evidence="1" id="KW-0472">Membrane</keyword>
<proteinExistence type="predicted"/>
<evidence type="ECO:0000313" key="3">
    <source>
        <dbReference type="Proteomes" id="UP001172102"/>
    </source>
</evidence>
<feature type="transmembrane region" description="Helical" evidence="1">
    <location>
        <begin position="300"/>
        <end position="323"/>
    </location>
</feature>
<name>A0AA40DZ97_9PEZI</name>
<keyword evidence="1" id="KW-0812">Transmembrane</keyword>
<keyword evidence="3" id="KW-1185">Reference proteome</keyword>
<dbReference type="AlphaFoldDB" id="A0AA40DZ97"/>
<feature type="transmembrane region" description="Helical" evidence="1">
    <location>
        <begin position="177"/>
        <end position="198"/>
    </location>
</feature>
<organism evidence="2 3">
    <name type="scientific">Lasiosphaeris hirsuta</name>
    <dbReference type="NCBI Taxonomy" id="260670"/>
    <lineage>
        <taxon>Eukaryota</taxon>
        <taxon>Fungi</taxon>
        <taxon>Dikarya</taxon>
        <taxon>Ascomycota</taxon>
        <taxon>Pezizomycotina</taxon>
        <taxon>Sordariomycetes</taxon>
        <taxon>Sordariomycetidae</taxon>
        <taxon>Sordariales</taxon>
        <taxon>Lasiosphaeriaceae</taxon>
        <taxon>Lasiosphaeris</taxon>
    </lineage>
</organism>
<sequence>MTALAAALGAVIGYIGAEVADEAVFDRLLWPHRFYNSQSPATTAKLALLMSMAGPLHGAALAALDHFRDHGLYLGHQRGDMLGTSFFSNQAIQYYYRSSLRPQVCSQAKEIRNGFWVHVLRFASGAVRPRMEKVESRSERVRAHRCFFTLHLEHCPGLEMAGDSVVVSERRPTFRTLLGILISELSAIAVATAAGLWHRFGASAGSDSPPLWLIGFLCIPLFLRLLAAAATVRREELESPSLEERSGALPGFRDMVEVDCSTIGFILITAPPGQIGTILQFFRHYGHPKRETRYDRIREIVCIAVVYAFVLYFPAGLLLLAWMNEPTQYLWLGHQVYCILAMHLVRVCGWQGTGRTEERVAAALVRDKTVYIEGDSCYVKATLVTETVQSVAAGKEMLSSILRANSALLPGHQP</sequence>